<evidence type="ECO:0000313" key="2">
    <source>
        <dbReference type="Proteomes" id="UP000826656"/>
    </source>
</evidence>
<evidence type="ECO:0000313" key="1">
    <source>
        <dbReference type="EMBL" id="KAH0776260.1"/>
    </source>
</evidence>
<reference evidence="1 2" key="1">
    <citation type="journal article" date="2021" name="bioRxiv">
        <title>Chromosome-scale and haplotype-resolved genome assembly of a tetraploid potato cultivar.</title>
        <authorList>
            <person name="Sun H."/>
            <person name="Jiao W.-B."/>
            <person name="Krause K."/>
            <person name="Campoy J.A."/>
            <person name="Goel M."/>
            <person name="Folz-Donahue K."/>
            <person name="Kukat C."/>
            <person name="Huettel B."/>
            <person name="Schneeberger K."/>
        </authorList>
    </citation>
    <scope>NUCLEOTIDE SEQUENCE [LARGE SCALE GENOMIC DNA]</scope>
    <source>
        <strain evidence="1">SolTubOtavaFocal</strain>
        <tissue evidence="1">Leaves</tissue>
    </source>
</reference>
<proteinExistence type="predicted"/>
<comment type="caution">
    <text evidence="1">The sequence shown here is derived from an EMBL/GenBank/DDBJ whole genome shotgun (WGS) entry which is preliminary data.</text>
</comment>
<gene>
    <name evidence="1" type="ORF">KY290_007671</name>
</gene>
<dbReference type="Proteomes" id="UP000826656">
    <property type="component" value="Unassembled WGS sequence"/>
</dbReference>
<protein>
    <submittedName>
        <fullName evidence="1">Uncharacterized protein</fullName>
    </submittedName>
</protein>
<keyword evidence="2" id="KW-1185">Reference proteome</keyword>
<name>A0ABQ7W692_SOLTU</name>
<accession>A0ABQ7W692</accession>
<organism evidence="1 2">
    <name type="scientific">Solanum tuberosum</name>
    <name type="common">Potato</name>
    <dbReference type="NCBI Taxonomy" id="4113"/>
    <lineage>
        <taxon>Eukaryota</taxon>
        <taxon>Viridiplantae</taxon>
        <taxon>Streptophyta</taxon>
        <taxon>Embryophyta</taxon>
        <taxon>Tracheophyta</taxon>
        <taxon>Spermatophyta</taxon>
        <taxon>Magnoliopsida</taxon>
        <taxon>eudicotyledons</taxon>
        <taxon>Gunneridae</taxon>
        <taxon>Pentapetalae</taxon>
        <taxon>asterids</taxon>
        <taxon>lamiids</taxon>
        <taxon>Solanales</taxon>
        <taxon>Solanaceae</taxon>
        <taxon>Solanoideae</taxon>
        <taxon>Solaneae</taxon>
        <taxon>Solanum</taxon>
    </lineage>
</organism>
<dbReference type="EMBL" id="JAIVGD010000003">
    <property type="protein sequence ID" value="KAH0776260.1"/>
    <property type="molecule type" value="Genomic_DNA"/>
</dbReference>
<sequence length="113" mass="12768">MDLIAKLINLYIVEYKDAGVEKGKDHKEVYRSSLPRRETLQIADSAITGDRLSALQPCSTQRLEGDFGFANLLDRYGLVSSEVHNLKILDTSLTIVQSKFKLRVDSSKILERI</sequence>